<keyword evidence="1" id="KW-0812">Transmembrane</keyword>
<comment type="caution">
    <text evidence="2">The sequence shown here is derived from an EMBL/GenBank/DDBJ whole genome shotgun (WGS) entry which is preliminary data.</text>
</comment>
<evidence type="ECO:0000313" key="3">
    <source>
        <dbReference type="Proteomes" id="UP001404845"/>
    </source>
</evidence>
<evidence type="ECO:0000313" key="2">
    <source>
        <dbReference type="EMBL" id="MEN3227335.1"/>
    </source>
</evidence>
<dbReference type="EMBL" id="JAQYXL010000001">
    <property type="protein sequence ID" value="MEN3227335.1"/>
    <property type="molecule type" value="Genomic_DNA"/>
</dbReference>
<evidence type="ECO:0000256" key="1">
    <source>
        <dbReference type="SAM" id="Phobius"/>
    </source>
</evidence>
<feature type="transmembrane region" description="Helical" evidence="1">
    <location>
        <begin position="46"/>
        <end position="65"/>
    </location>
</feature>
<keyword evidence="3" id="KW-1185">Reference proteome</keyword>
<feature type="transmembrane region" description="Helical" evidence="1">
    <location>
        <begin position="71"/>
        <end position="89"/>
    </location>
</feature>
<proteinExistence type="predicted"/>
<dbReference type="RefSeq" id="WP_200671121.1">
    <property type="nucleotide sequence ID" value="NZ_JACWCW010000046.1"/>
</dbReference>
<sequence>MTPVLEKETAPMNVSSSSPIWTPIRAFAALFISAVVLGAAVLTVAFALLVATLVFNAGGVIVQVLTASLKILGPAIIAIVILTSVLLGFGRSVRA</sequence>
<reference evidence="2 3" key="1">
    <citation type="journal article" date="2023" name="PLoS ONE">
        <title>Complete genome assembly of Hawai'i environmental nontuberculous mycobacteria reveals unexpected co-isolation with methylobacteria.</title>
        <authorList>
            <person name="Hendrix J."/>
            <person name="Epperson L.E."/>
            <person name="Tong E.I."/>
            <person name="Chan Y.L."/>
            <person name="Hasan N.A."/>
            <person name="Dawrs S.N."/>
            <person name="Norton G.J."/>
            <person name="Virdi R."/>
            <person name="Crooks J.L."/>
            <person name="Chan E.D."/>
            <person name="Honda J.R."/>
            <person name="Strong M."/>
        </authorList>
    </citation>
    <scope>NUCLEOTIDE SEQUENCE [LARGE SCALE GENOMIC DNA]</scope>
    <source>
        <strain evidence="2 3">NJH_HI01</strain>
    </source>
</reference>
<dbReference type="Proteomes" id="UP001404845">
    <property type="component" value="Unassembled WGS sequence"/>
</dbReference>
<keyword evidence="1" id="KW-1133">Transmembrane helix</keyword>
<accession>A0ABU9Z844</accession>
<feature type="transmembrane region" description="Helical" evidence="1">
    <location>
        <begin position="20"/>
        <end position="39"/>
    </location>
</feature>
<organism evidence="2 3">
    <name type="scientific">Methylorubrum rhodesianum</name>
    <dbReference type="NCBI Taxonomy" id="29427"/>
    <lineage>
        <taxon>Bacteria</taxon>
        <taxon>Pseudomonadati</taxon>
        <taxon>Pseudomonadota</taxon>
        <taxon>Alphaproteobacteria</taxon>
        <taxon>Hyphomicrobiales</taxon>
        <taxon>Methylobacteriaceae</taxon>
        <taxon>Methylorubrum</taxon>
    </lineage>
</organism>
<keyword evidence="1" id="KW-0472">Membrane</keyword>
<protein>
    <submittedName>
        <fullName evidence="2">Uncharacterized protein</fullName>
    </submittedName>
</protein>
<gene>
    <name evidence="2" type="ORF">PUR21_06715</name>
</gene>
<name>A0ABU9Z844_9HYPH</name>